<feature type="domain" description="TonB-dependent receptor plug" evidence="19">
    <location>
        <begin position="77"/>
        <end position="176"/>
    </location>
</feature>
<dbReference type="InterPro" id="IPR000531">
    <property type="entry name" value="Beta-barrel_TonB"/>
</dbReference>
<dbReference type="OrthoDB" id="9790771at2"/>
<keyword evidence="8" id="KW-0408">Iron</keyword>
<evidence type="ECO:0000256" key="3">
    <source>
        <dbReference type="ARBA" id="ARBA00022448"/>
    </source>
</evidence>
<keyword evidence="4 14" id="KW-1134">Transmembrane beta strand</keyword>
<dbReference type="NCBIfam" id="NF007349">
    <property type="entry name" value="PRK09840.1"/>
    <property type="match status" value="1"/>
</dbReference>
<reference evidence="20 21" key="1">
    <citation type="submission" date="2018-03" db="EMBL/GenBank/DDBJ databases">
        <title>Genome sequencing of Ottowia sp.</title>
        <authorList>
            <person name="Kim S.-J."/>
            <person name="Heo J."/>
            <person name="Kwon S.-W."/>
        </authorList>
    </citation>
    <scope>NUCLEOTIDE SEQUENCE [LARGE SCALE GENOMIC DNA]</scope>
    <source>
        <strain evidence="20 21">KADR8-3</strain>
    </source>
</reference>
<evidence type="ECO:0000256" key="9">
    <source>
        <dbReference type="ARBA" id="ARBA00023065"/>
    </source>
</evidence>
<evidence type="ECO:0000256" key="12">
    <source>
        <dbReference type="ARBA" id="ARBA00023170"/>
    </source>
</evidence>
<evidence type="ECO:0000256" key="16">
    <source>
        <dbReference type="SAM" id="MobiDB-lite"/>
    </source>
</evidence>
<dbReference type="PANTHER" id="PTHR32552">
    <property type="entry name" value="FERRICHROME IRON RECEPTOR-RELATED"/>
    <property type="match status" value="1"/>
</dbReference>
<keyword evidence="3 14" id="KW-0813">Transport</keyword>
<evidence type="ECO:0000313" key="20">
    <source>
        <dbReference type="EMBL" id="AVO34656.1"/>
    </source>
</evidence>
<dbReference type="Gene3D" id="2.170.130.10">
    <property type="entry name" value="TonB-dependent receptor, plug domain"/>
    <property type="match status" value="1"/>
</dbReference>
<evidence type="ECO:0000313" key="21">
    <source>
        <dbReference type="Proteomes" id="UP000239709"/>
    </source>
</evidence>
<accession>A0A2S0MFP8</accession>
<proteinExistence type="inferred from homology"/>
<feature type="chain" id="PRO_5015664771" evidence="17">
    <location>
        <begin position="43"/>
        <end position="764"/>
    </location>
</feature>
<feature type="region of interest" description="Disordered" evidence="16">
    <location>
        <begin position="1"/>
        <end position="22"/>
    </location>
</feature>
<name>A0A2S0MFP8_9BURK</name>
<keyword evidence="5" id="KW-0410">Iron transport</keyword>
<keyword evidence="9" id="KW-0406">Ion transport</keyword>
<organism evidence="20 21">
    <name type="scientific">Ottowia oryzae</name>
    <dbReference type="NCBI Taxonomy" id="2109914"/>
    <lineage>
        <taxon>Bacteria</taxon>
        <taxon>Pseudomonadati</taxon>
        <taxon>Pseudomonadota</taxon>
        <taxon>Betaproteobacteria</taxon>
        <taxon>Burkholderiales</taxon>
        <taxon>Comamonadaceae</taxon>
        <taxon>Ottowia</taxon>
    </lineage>
</organism>
<keyword evidence="11 14" id="KW-0472">Membrane</keyword>
<dbReference type="KEGG" id="otk:C6570_10785"/>
<dbReference type="InterPro" id="IPR039426">
    <property type="entry name" value="TonB-dep_rcpt-like"/>
</dbReference>
<evidence type="ECO:0000256" key="14">
    <source>
        <dbReference type="PROSITE-ProRule" id="PRU01360"/>
    </source>
</evidence>
<dbReference type="EMBL" id="CP027666">
    <property type="protein sequence ID" value="AVO34656.1"/>
    <property type="molecule type" value="Genomic_DNA"/>
</dbReference>
<dbReference type="GO" id="GO:0009279">
    <property type="term" value="C:cell outer membrane"/>
    <property type="evidence" value="ECO:0007669"/>
    <property type="project" value="UniProtKB-SubCell"/>
</dbReference>
<dbReference type="SUPFAM" id="SSF56935">
    <property type="entry name" value="Porins"/>
    <property type="match status" value="1"/>
</dbReference>
<comment type="subcellular location">
    <subcellularLocation>
        <location evidence="1 14">Cell outer membrane</location>
        <topology evidence="1 14">Multi-pass membrane protein</topology>
    </subcellularLocation>
</comment>
<evidence type="ECO:0000256" key="8">
    <source>
        <dbReference type="ARBA" id="ARBA00023004"/>
    </source>
</evidence>
<dbReference type="CDD" id="cd01347">
    <property type="entry name" value="ligand_gated_channel"/>
    <property type="match status" value="1"/>
</dbReference>
<evidence type="ECO:0000256" key="4">
    <source>
        <dbReference type="ARBA" id="ARBA00022452"/>
    </source>
</evidence>
<feature type="signal peptide" evidence="17">
    <location>
        <begin position="1"/>
        <end position="42"/>
    </location>
</feature>
<evidence type="ECO:0000256" key="15">
    <source>
        <dbReference type="RuleBase" id="RU003357"/>
    </source>
</evidence>
<dbReference type="GO" id="GO:0038023">
    <property type="term" value="F:signaling receptor activity"/>
    <property type="evidence" value="ECO:0007669"/>
    <property type="project" value="InterPro"/>
</dbReference>
<dbReference type="AlphaFoldDB" id="A0A2S0MFP8"/>
<dbReference type="Proteomes" id="UP000239709">
    <property type="component" value="Chromosome"/>
</dbReference>
<dbReference type="NCBIfam" id="TIGR01783">
    <property type="entry name" value="TonB-siderophor"/>
    <property type="match status" value="1"/>
</dbReference>
<evidence type="ECO:0000256" key="7">
    <source>
        <dbReference type="ARBA" id="ARBA00022729"/>
    </source>
</evidence>
<evidence type="ECO:0000256" key="17">
    <source>
        <dbReference type="SAM" id="SignalP"/>
    </source>
</evidence>
<keyword evidence="21" id="KW-1185">Reference proteome</keyword>
<dbReference type="InterPro" id="IPR037066">
    <property type="entry name" value="Plug_dom_sf"/>
</dbReference>
<dbReference type="FunFam" id="2.170.130.10:FF:000001">
    <property type="entry name" value="Catecholate siderophore TonB-dependent receptor"/>
    <property type="match status" value="1"/>
</dbReference>
<dbReference type="InterPro" id="IPR012910">
    <property type="entry name" value="Plug_dom"/>
</dbReference>
<evidence type="ECO:0000256" key="2">
    <source>
        <dbReference type="ARBA" id="ARBA00009810"/>
    </source>
</evidence>
<gene>
    <name evidence="20" type="ORF">C6570_10785</name>
</gene>
<dbReference type="InterPro" id="IPR010105">
    <property type="entry name" value="TonB_sidphr_rcpt"/>
</dbReference>
<keyword evidence="12 20" id="KW-0675">Receptor</keyword>
<dbReference type="InterPro" id="IPR036942">
    <property type="entry name" value="Beta-barrel_TonB_sf"/>
</dbReference>
<evidence type="ECO:0000259" key="19">
    <source>
        <dbReference type="Pfam" id="PF07715"/>
    </source>
</evidence>
<dbReference type="PANTHER" id="PTHR32552:SF89">
    <property type="entry name" value="CATECHOLATE SIDEROPHORE RECEPTOR FIU"/>
    <property type="match status" value="1"/>
</dbReference>
<evidence type="ECO:0000256" key="13">
    <source>
        <dbReference type="ARBA" id="ARBA00023237"/>
    </source>
</evidence>
<evidence type="ECO:0000256" key="10">
    <source>
        <dbReference type="ARBA" id="ARBA00023077"/>
    </source>
</evidence>
<dbReference type="RefSeq" id="WP_106703208.1">
    <property type="nucleotide sequence ID" value="NZ_CP027666.1"/>
</dbReference>
<keyword evidence="6 14" id="KW-0812">Transmembrane</keyword>
<keyword evidence="10 15" id="KW-0798">TonB box</keyword>
<evidence type="ECO:0000256" key="6">
    <source>
        <dbReference type="ARBA" id="ARBA00022692"/>
    </source>
</evidence>
<dbReference type="GO" id="GO:0015344">
    <property type="term" value="F:siderophore uptake transmembrane transporter activity"/>
    <property type="evidence" value="ECO:0007669"/>
    <property type="project" value="TreeGrafter"/>
</dbReference>
<evidence type="ECO:0000256" key="11">
    <source>
        <dbReference type="ARBA" id="ARBA00023136"/>
    </source>
</evidence>
<protein>
    <submittedName>
        <fullName evidence="20">Catecholate siderophore receptor Fiu</fullName>
    </submittedName>
</protein>
<dbReference type="GO" id="GO:0015891">
    <property type="term" value="P:siderophore transport"/>
    <property type="evidence" value="ECO:0007669"/>
    <property type="project" value="InterPro"/>
</dbReference>
<evidence type="ECO:0000256" key="5">
    <source>
        <dbReference type="ARBA" id="ARBA00022496"/>
    </source>
</evidence>
<comment type="similarity">
    <text evidence="2 14 15">Belongs to the TonB-dependent receptor family.</text>
</comment>
<evidence type="ECO:0000256" key="1">
    <source>
        <dbReference type="ARBA" id="ARBA00004571"/>
    </source>
</evidence>
<sequence>MAPASQFIRSRKHPATSPLGRAPASTMFTAAALAALVSPVQAQTSPAATLPEVKVQATPDAGYKPEQAASPKMTAPLVDTPQTITVIRKEVLQDQGVSSLTEALRNTPGITFQMGENGNTATGDAVYMRGYDTSGSIFVDGVRDVGTITRDVFNIEQIDVVKGPAGADIGRGSPTGYINLSSKQPQADNFGNATLSLGSASQKRVTGDINRRIGANGAVRLNVMGQDSGVPGRDMVTNDRWGIAPSVSFGLGTPTRATLSFLHVQQNNRPDGGLPTIGLNGYYLAALDARGGTGPRVDTDRYYGQRSDHDKVNADMLTARLEHDFSPDVKLTNTTRWGRARQDLMLTAPFSNGLLIPNIGNPSTWSTRVLPQGKLQTNKVLTNHTNLTADLHTGSVKHTVSAGLELTREEQDNNARAATINASNGVLSGTSYQAYANLYDPDPDRAFIPVTASGARTATRLNTAALYAFDNIELNKQWAINAGLRYEHYKTDYLSVAAPSATPAPDTRLNRSGNLFTGKLGVVFKPADNGSVYAAVANSSKPPGSDFALSATAANVNSPNMDPQKATTVEVGTKWEVLDRRLLLSAAVFRTNNKNEFASADPVTGEAVQFGKTRVQGVELSAVGQITSAWGLIGGLAYTDAKVLEGSSTSSNAAIRYSPKVTATLWTTYRLPMGLTLGGGVRYVDTQARSTSNAAITSTSFVPKIPAYTVVDAMVGYQVNRAFSLQLNVYNLANKFYVARMNNAGNRFTLGAPRSVTLTANLKF</sequence>
<dbReference type="PROSITE" id="PS52016">
    <property type="entry name" value="TONB_DEPENDENT_REC_3"/>
    <property type="match status" value="1"/>
</dbReference>
<evidence type="ECO:0000259" key="18">
    <source>
        <dbReference type="Pfam" id="PF00593"/>
    </source>
</evidence>
<keyword evidence="13 14" id="KW-0998">Cell outer membrane</keyword>
<keyword evidence="7 17" id="KW-0732">Signal</keyword>
<feature type="domain" description="TonB-dependent receptor-like beta-barrel" evidence="18">
    <location>
        <begin position="267"/>
        <end position="732"/>
    </location>
</feature>
<dbReference type="Pfam" id="PF00593">
    <property type="entry name" value="TonB_dep_Rec_b-barrel"/>
    <property type="match status" value="1"/>
</dbReference>
<dbReference type="Gene3D" id="2.40.170.20">
    <property type="entry name" value="TonB-dependent receptor, beta-barrel domain"/>
    <property type="match status" value="1"/>
</dbReference>
<dbReference type="Pfam" id="PF07715">
    <property type="entry name" value="Plug"/>
    <property type="match status" value="1"/>
</dbReference>